<proteinExistence type="predicted"/>
<evidence type="ECO:0000259" key="1">
    <source>
        <dbReference type="Pfam" id="PF00535"/>
    </source>
</evidence>
<dbReference type="CDD" id="cd04186">
    <property type="entry name" value="GT_2_like_c"/>
    <property type="match status" value="1"/>
</dbReference>
<dbReference type="InterPro" id="IPR001173">
    <property type="entry name" value="Glyco_trans_2-like"/>
</dbReference>
<protein>
    <recommendedName>
        <fullName evidence="1">Glycosyltransferase 2-like domain-containing protein</fullName>
    </recommendedName>
</protein>
<evidence type="ECO:0000313" key="3">
    <source>
        <dbReference type="Proteomes" id="UP000198816"/>
    </source>
</evidence>
<dbReference type="Proteomes" id="UP000198816">
    <property type="component" value="Unassembled WGS sequence"/>
</dbReference>
<dbReference type="AlphaFoldDB" id="A0A1H3BCR5"/>
<evidence type="ECO:0000313" key="2">
    <source>
        <dbReference type="EMBL" id="SDX39722.1"/>
    </source>
</evidence>
<feature type="domain" description="Glycosyltransferase 2-like" evidence="1">
    <location>
        <begin position="11"/>
        <end position="152"/>
    </location>
</feature>
<dbReference type="STRING" id="1058.SAMN05421783_12431"/>
<reference evidence="3" key="1">
    <citation type="submission" date="2016-10" db="EMBL/GenBank/DDBJ databases">
        <authorList>
            <person name="Varghese N."/>
            <person name="Submissions S."/>
        </authorList>
    </citation>
    <scope>NUCLEOTIDE SEQUENCE [LARGE SCALE GENOMIC DNA]</scope>
    <source>
        <strain evidence="3">DSM 217</strain>
    </source>
</reference>
<dbReference type="PANTHER" id="PTHR43179">
    <property type="entry name" value="RHAMNOSYLTRANSFERASE WBBL"/>
    <property type="match status" value="1"/>
</dbReference>
<organism evidence="2 3">
    <name type="scientific">Thiocapsa roseopersicina</name>
    <dbReference type="NCBI Taxonomy" id="1058"/>
    <lineage>
        <taxon>Bacteria</taxon>
        <taxon>Pseudomonadati</taxon>
        <taxon>Pseudomonadota</taxon>
        <taxon>Gammaproteobacteria</taxon>
        <taxon>Chromatiales</taxon>
        <taxon>Chromatiaceae</taxon>
        <taxon>Thiocapsa</taxon>
    </lineage>
</organism>
<dbReference type="SUPFAM" id="SSF53448">
    <property type="entry name" value="Nucleotide-diphospho-sugar transferases"/>
    <property type="match status" value="1"/>
</dbReference>
<gene>
    <name evidence="2" type="ORF">SAMN05421783_12431</name>
</gene>
<dbReference type="EMBL" id="FNNZ01000024">
    <property type="protein sequence ID" value="SDX39722.1"/>
    <property type="molecule type" value="Genomic_DNA"/>
</dbReference>
<dbReference type="OrthoDB" id="9771846at2"/>
<dbReference type="RefSeq" id="WP_093036394.1">
    <property type="nucleotide sequence ID" value="NZ_FNNZ01000024.1"/>
</dbReference>
<keyword evidence="3" id="KW-1185">Reference proteome</keyword>
<dbReference type="InterPro" id="IPR029044">
    <property type="entry name" value="Nucleotide-diphossugar_trans"/>
</dbReference>
<accession>A0A1H3BCR5</accession>
<name>A0A1H3BCR5_THIRO</name>
<dbReference type="Pfam" id="PF00535">
    <property type="entry name" value="Glycos_transf_2"/>
    <property type="match status" value="1"/>
</dbReference>
<dbReference type="PANTHER" id="PTHR43179:SF7">
    <property type="entry name" value="RHAMNOSYLTRANSFERASE WBBL"/>
    <property type="match status" value="1"/>
</dbReference>
<sequence length="305" mass="33964">MSPGTSVPVVSVVVVNYNAGDLLSECVGAVLGSDVSVEVIVSDNGSDDGSLEHLRAMFNADPRLRILENRVNLGFAAANNRALPLMRADRLLFLNPDCLVGPDTLGRMLAFMDSRPDVGMAGCIVRNPDGSEQVASRRAIPDPWIALKRILRLDRLLPDRGGRRLNLHHEPLPAEPVEVEAISGSFMLVSRRALDAVGPLDEGYFLHCEDLDWFVRFRQAGWTIALVPNVSVIHHKGACSRRSPLMVERHKHRGMERFYRKFQARGYPALFNGLVIFGIRAHYWSRVLVDTLSRMLGRPRQGKVD</sequence>
<dbReference type="Gene3D" id="3.90.550.10">
    <property type="entry name" value="Spore Coat Polysaccharide Biosynthesis Protein SpsA, Chain A"/>
    <property type="match status" value="1"/>
</dbReference>